<dbReference type="SUPFAM" id="SSF82171">
    <property type="entry name" value="DPP6 N-terminal domain-like"/>
    <property type="match status" value="1"/>
</dbReference>
<evidence type="ECO:0000313" key="3">
    <source>
        <dbReference type="Proteomes" id="UP001589750"/>
    </source>
</evidence>
<dbReference type="Proteomes" id="UP001589750">
    <property type="component" value="Unassembled WGS sequence"/>
</dbReference>
<name>A0ABV5K8P5_9ACTN</name>
<gene>
    <name evidence="2" type="ORF">ACFFRI_08220</name>
</gene>
<evidence type="ECO:0000313" key="2">
    <source>
        <dbReference type="EMBL" id="MFB9313026.1"/>
    </source>
</evidence>
<evidence type="ECO:0000256" key="1">
    <source>
        <dbReference type="SAM" id="SignalP"/>
    </source>
</evidence>
<dbReference type="EMBL" id="JBHMDG010000010">
    <property type="protein sequence ID" value="MFB9313026.1"/>
    <property type="molecule type" value="Genomic_DNA"/>
</dbReference>
<sequence>MTGIRHPRTRLTLTALLAALLAICTMTTAFLTAPAQAAGSVTIRPESLPRGAEVRGAHLASAGSKTIIDGDVKVTVRGDYVHLFGKSGTSYVVYVVRGQVSSVVRVGPGGSERVVAADAGVGGPRLASDGGLLAVTRSANATRTKIDVIKVSTGRTVLSRTFSGAKSVLDIRGSRAILASGGSGVLGTYSWNLSTGRSTLLTRRSGSAADLRTGLLATYDKDPYDGGCSILTTIAQPSKTLWRSCSERVGSFSPDGRRISTLYILSDSLGPAVVHTRSIHGYLLASYKVDGGYSAGESWESDKVLLLGAYGHDKAATVRCTGSTCVRATALADVPTY</sequence>
<keyword evidence="3" id="KW-1185">Reference proteome</keyword>
<protein>
    <submittedName>
        <fullName evidence="2">Uncharacterized protein</fullName>
    </submittedName>
</protein>
<organism evidence="2 3">
    <name type="scientific">Nocardioides plantarum</name>
    <dbReference type="NCBI Taxonomy" id="29299"/>
    <lineage>
        <taxon>Bacteria</taxon>
        <taxon>Bacillati</taxon>
        <taxon>Actinomycetota</taxon>
        <taxon>Actinomycetes</taxon>
        <taxon>Propionibacteriales</taxon>
        <taxon>Nocardioidaceae</taxon>
        <taxon>Nocardioides</taxon>
    </lineage>
</organism>
<reference evidence="2 3" key="1">
    <citation type="submission" date="2024-09" db="EMBL/GenBank/DDBJ databases">
        <authorList>
            <person name="Sun Q."/>
            <person name="Mori K."/>
        </authorList>
    </citation>
    <scope>NUCLEOTIDE SEQUENCE [LARGE SCALE GENOMIC DNA]</scope>
    <source>
        <strain evidence="2 3">JCM 9626</strain>
    </source>
</reference>
<feature type="signal peptide" evidence="1">
    <location>
        <begin position="1"/>
        <end position="37"/>
    </location>
</feature>
<comment type="caution">
    <text evidence="2">The sequence shown here is derived from an EMBL/GenBank/DDBJ whole genome shotgun (WGS) entry which is preliminary data.</text>
</comment>
<accession>A0ABV5K8P5</accession>
<proteinExistence type="predicted"/>
<keyword evidence="1" id="KW-0732">Signal</keyword>
<feature type="chain" id="PRO_5046948318" evidence="1">
    <location>
        <begin position="38"/>
        <end position="337"/>
    </location>
</feature>
<dbReference type="RefSeq" id="WP_140011726.1">
    <property type="nucleotide sequence ID" value="NZ_JBHMDG010000010.1"/>
</dbReference>